<dbReference type="GO" id="GO:0043139">
    <property type="term" value="F:5'-3' DNA helicase activity"/>
    <property type="evidence" value="ECO:0007669"/>
    <property type="project" value="UniProtKB-UniRule"/>
</dbReference>
<keyword evidence="1 11" id="KW-0540">Nuclease</keyword>
<dbReference type="InterPro" id="IPR041851">
    <property type="entry name" value="RecD_N_sf"/>
</dbReference>
<dbReference type="NCBIfam" id="TIGR01447">
    <property type="entry name" value="recD"/>
    <property type="match status" value="1"/>
</dbReference>
<evidence type="ECO:0000256" key="11">
    <source>
        <dbReference type="HAMAP-Rule" id="MF_01487"/>
    </source>
</evidence>
<keyword evidence="5 11" id="KW-0347">Helicase</keyword>
<dbReference type="PANTHER" id="PTHR43788:SF6">
    <property type="entry name" value="DNA HELICASE B"/>
    <property type="match status" value="1"/>
</dbReference>
<dbReference type="InterPro" id="IPR050534">
    <property type="entry name" value="Coronavir_polyprotein_1ab"/>
</dbReference>
<dbReference type="GO" id="GO:0005524">
    <property type="term" value="F:ATP binding"/>
    <property type="evidence" value="ECO:0007669"/>
    <property type="project" value="UniProtKB-UniRule"/>
</dbReference>
<comment type="similarity">
    <text evidence="11">Belongs to the RecD family.</text>
</comment>
<dbReference type="Gene3D" id="1.10.10.1020">
    <property type="entry name" value="RecBCD complex, subunit RecD, N-terminal domain"/>
    <property type="match status" value="1"/>
</dbReference>
<accession>A0A5A8F035</accession>
<name>A0A5A8F035_9BACT</name>
<feature type="binding site" evidence="11">
    <location>
        <begin position="167"/>
        <end position="174"/>
    </location>
    <ligand>
        <name>ATP</name>
        <dbReference type="ChEBI" id="CHEBI:30616"/>
    </ligand>
</feature>
<keyword evidence="9 11" id="KW-0234">DNA repair</keyword>
<dbReference type="GO" id="GO:0009338">
    <property type="term" value="C:exodeoxyribonuclease V complex"/>
    <property type="evidence" value="ECO:0007669"/>
    <property type="project" value="InterPro"/>
</dbReference>
<evidence type="ECO:0000256" key="6">
    <source>
        <dbReference type="ARBA" id="ARBA00022839"/>
    </source>
</evidence>
<dbReference type="EC" id="5.6.2.3" evidence="11"/>
<evidence type="ECO:0000256" key="1">
    <source>
        <dbReference type="ARBA" id="ARBA00022722"/>
    </source>
</evidence>
<evidence type="ECO:0000256" key="9">
    <source>
        <dbReference type="ARBA" id="ARBA00023204"/>
    </source>
</evidence>
<keyword evidence="7 11" id="KW-0067">ATP-binding</keyword>
<comment type="function">
    <text evidence="11">A helicase/nuclease that prepares dsDNA breaks (DSB) for recombinational DNA repair. Binds to DSBs and unwinds DNA via a highly rapid and processive ATP-dependent bidirectional helicase activity. Unwinds dsDNA until it encounters a Chi (crossover hotspot instigator) sequence from the 3' direction. Cuts ssDNA a few nucleotides 3' to the Chi site. The properties and activities of the enzyme are changed at Chi. The Chi-altered holoenzyme produces a long 3'-ssDNA overhang and facilitates RecA-binding to the ssDNA for homologous DNA recombination and repair. Holoenzyme degrades any linearized DNA that is unable to undergo homologous recombination. In the holoenzyme this subunit has ssDNA-dependent ATPase and 5'-3' helicase activity. When added to pre-assembled RecBC greatly stimulates nuclease activity and augments holoenzyme processivity. Negatively regulates the RecA-loading ability of RecBCD.</text>
</comment>
<evidence type="ECO:0000313" key="13">
    <source>
        <dbReference type="EMBL" id="KAA0257023.1"/>
    </source>
</evidence>
<dbReference type="EMBL" id="VFJB01000009">
    <property type="protein sequence ID" value="KAA0257023.1"/>
    <property type="molecule type" value="Genomic_DNA"/>
</dbReference>
<dbReference type="Pfam" id="PF13538">
    <property type="entry name" value="UvrD_C_2"/>
    <property type="match status" value="1"/>
</dbReference>
<dbReference type="GO" id="GO:0008854">
    <property type="term" value="F:exodeoxyribonuclease V activity"/>
    <property type="evidence" value="ECO:0007669"/>
    <property type="project" value="InterPro"/>
</dbReference>
<dbReference type="AlphaFoldDB" id="A0A5A8F035"/>
<evidence type="ECO:0000256" key="10">
    <source>
        <dbReference type="ARBA" id="ARBA00023235"/>
    </source>
</evidence>
<evidence type="ECO:0000256" key="3">
    <source>
        <dbReference type="ARBA" id="ARBA00022763"/>
    </source>
</evidence>
<dbReference type="Pfam" id="PF13245">
    <property type="entry name" value="AAA_19"/>
    <property type="match status" value="1"/>
</dbReference>
<dbReference type="GO" id="GO:0000724">
    <property type="term" value="P:double-strand break repair via homologous recombination"/>
    <property type="evidence" value="ECO:0007669"/>
    <property type="project" value="UniProtKB-UniRule"/>
</dbReference>
<dbReference type="SUPFAM" id="SSF52540">
    <property type="entry name" value="P-loop containing nucleoside triphosphate hydrolases"/>
    <property type="match status" value="2"/>
</dbReference>
<dbReference type="OrthoDB" id="9803432at2"/>
<dbReference type="HAMAP" id="MF_01487">
    <property type="entry name" value="RecD"/>
    <property type="match status" value="1"/>
</dbReference>
<proteinExistence type="inferred from homology"/>
<gene>
    <name evidence="11 13" type="primary">recD</name>
    <name evidence="13" type="ORF">FHQ18_10670</name>
</gene>
<reference evidence="13 14" key="1">
    <citation type="submission" date="2019-06" db="EMBL/GenBank/DDBJ databases">
        <title>Genomic insights into carbon and energy metabolism of Deferribacter autotrophicus revealed new metabolic traits in the phylum Deferribacteres.</title>
        <authorList>
            <person name="Slobodkin A.I."/>
            <person name="Slobodkina G.B."/>
            <person name="Allioux M."/>
            <person name="Alain K."/>
            <person name="Jebbar M."/>
            <person name="Shadrin V."/>
            <person name="Kublanov I.V."/>
            <person name="Toshchakov S.V."/>
            <person name="Bonch-Osmolovskaya E.A."/>
        </authorList>
    </citation>
    <scope>NUCLEOTIDE SEQUENCE [LARGE SCALE GENOMIC DNA]</scope>
    <source>
        <strain evidence="13 14">SL50</strain>
    </source>
</reference>
<dbReference type="Gene3D" id="3.40.50.300">
    <property type="entry name" value="P-loop containing nucleotide triphosphate hydrolases"/>
    <property type="match status" value="2"/>
</dbReference>
<dbReference type="RefSeq" id="WP_149267168.1">
    <property type="nucleotide sequence ID" value="NZ_VFJB01000009.1"/>
</dbReference>
<feature type="domain" description="UvrD-like helicase C-terminal" evidence="12">
    <location>
        <begin position="508"/>
        <end position="555"/>
    </location>
</feature>
<evidence type="ECO:0000259" key="12">
    <source>
        <dbReference type="Pfam" id="PF13538"/>
    </source>
</evidence>
<dbReference type="PANTHER" id="PTHR43788">
    <property type="entry name" value="DNA2/NAM7 HELICASE FAMILY MEMBER"/>
    <property type="match status" value="1"/>
</dbReference>
<evidence type="ECO:0000256" key="2">
    <source>
        <dbReference type="ARBA" id="ARBA00022741"/>
    </source>
</evidence>
<evidence type="ECO:0000256" key="8">
    <source>
        <dbReference type="ARBA" id="ARBA00023125"/>
    </source>
</evidence>
<evidence type="ECO:0000256" key="5">
    <source>
        <dbReference type="ARBA" id="ARBA00022806"/>
    </source>
</evidence>
<comment type="caution">
    <text evidence="13">The sequence shown here is derived from an EMBL/GenBank/DDBJ whole genome shotgun (WGS) entry which is preliminary data.</text>
</comment>
<evidence type="ECO:0000256" key="4">
    <source>
        <dbReference type="ARBA" id="ARBA00022801"/>
    </source>
</evidence>
<dbReference type="InterPro" id="IPR027785">
    <property type="entry name" value="UvrD-like_helicase_C"/>
</dbReference>
<organism evidence="13 14">
    <name type="scientific">Deferribacter autotrophicus</name>
    <dbReference type="NCBI Taxonomy" id="500465"/>
    <lineage>
        <taxon>Bacteria</taxon>
        <taxon>Pseudomonadati</taxon>
        <taxon>Deferribacterota</taxon>
        <taxon>Deferribacteres</taxon>
        <taxon>Deferribacterales</taxon>
        <taxon>Deferribacteraceae</taxon>
        <taxon>Deferribacter</taxon>
    </lineage>
</organism>
<keyword evidence="3 11" id="KW-0227">DNA damage</keyword>
<keyword evidence="10 11" id="KW-0413">Isomerase</keyword>
<dbReference type="CDD" id="cd17933">
    <property type="entry name" value="DEXSc_RecD-like"/>
    <property type="match status" value="1"/>
</dbReference>
<dbReference type="GO" id="GO:0017116">
    <property type="term" value="F:single-stranded DNA helicase activity"/>
    <property type="evidence" value="ECO:0007669"/>
    <property type="project" value="TreeGrafter"/>
</dbReference>
<evidence type="ECO:0000313" key="14">
    <source>
        <dbReference type="Proteomes" id="UP000322876"/>
    </source>
</evidence>
<keyword evidence="4 11" id="KW-0378">Hydrolase</keyword>
<dbReference type="InterPro" id="IPR027417">
    <property type="entry name" value="P-loop_NTPase"/>
</dbReference>
<keyword evidence="2 11" id="KW-0547">Nucleotide-binding</keyword>
<sequence length="581" mass="66647">MQLNDNFLEKLIDENIITFADYEIYKWIYKLYSSNITALIALLVNYKLRNGDSCLLIDEIEKKDLAEILFYESSLDLKLPDKQKIVDELAKSGLIGNANSLCHLDEKNRLFFKRIYSYEKNVANKLKQLASIKTFFNNSNTKQSPGKNWQDVAIQMAKINQLLVISGGPGTGKTTTVKKIIKNLLMENEKLNIILSAPTGKAVSRLQESLKDDEISEKINPPVTIHKLLGANYTLTRFYYNDKNKLPYDVIIVDEVSMVNLELMHQLLISIKDDAKLILLGDKDQLSSVEAGAIMGEICSFPEIYPQINTINSFSKEYGKKLYIPDENLVNIDNPLIDCTIEFTKNYRFKEDSGIGLLSNAIKNNNFTLIENIISKKISFDDLILIEKPSNTLFDEIVDDYYNNLKDDLLSTLTAVKILTPYRITPFGSEKLNEIIDKKLRKKFLTSQTWYTGRQVIITVNDYQNELFNGDIGICMKKDNKEYIAFLRTGDENYKYLHPSLLPAYDLAFAMTVHKSQGSEFDKVYFFIGQKESDLLNRELIYTAITRARKKIIIIGNKDLLFNSLMKKTTRKSALSDMLYR</sequence>
<dbReference type="GO" id="GO:0016887">
    <property type="term" value="F:ATP hydrolysis activity"/>
    <property type="evidence" value="ECO:0007669"/>
    <property type="project" value="RHEA"/>
</dbReference>
<dbReference type="GO" id="GO:0003677">
    <property type="term" value="F:DNA binding"/>
    <property type="evidence" value="ECO:0007669"/>
    <property type="project" value="UniProtKB-UniRule"/>
</dbReference>
<comment type="miscellaneous">
    <text evidence="11">In the RecBCD complex, RecB has a slow 3'-5' helicase, an exonuclease activity and loads RecA onto ssDNA, RecD has a fast 5'-3' helicase activity, while RecC stimulates the ATPase and processivity of the RecB helicase and contributes to recognition of the Chi site.</text>
</comment>
<comment type="subunit">
    <text evidence="11">Heterotrimer of RecB, RecC and RecD. All subunits contribute to DNA-binding.</text>
</comment>
<dbReference type="Proteomes" id="UP000322876">
    <property type="component" value="Unassembled WGS sequence"/>
</dbReference>
<protein>
    <recommendedName>
        <fullName evidence="11">RecBCD enzyme subunit RecD</fullName>
        <ecNumber evidence="11">5.6.2.3</ecNumber>
    </recommendedName>
    <alternativeName>
        <fullName evidence="11">DNA 5'-3' helicase subunit RecD</fullName>
    </alternativeName>
    <alternativeName>
        <fullName evidence="11">Exonuclease V subunit RecD</fullName>
        <shortName evidence="11">ExoV subunit RecD</shortName>
    </alternativeName>
    <alternativeName>
        <fullName evidence="11">Helicase/nuclease RecBCD subunit RecD</fullName>
    </alternativeName>
</protein>
<comment type="catalytic activity">
    <reaction evidence="11">
        <text>ATP + H2O = ADP + phosphate + H(+)</text>
        <dbReference type="Rhea" id="RHEA:13065"/>
        <dbReference type="ChEBI" id="CHEBI:15377"/>
        <dbReference type="ChEBI" id="CHEBI:15378"/>
        <dbReference type="ChEBI" id="CHEBI:30616"/>
        <dbReference type="ChEBI" id="CHEBI:43474"/>
        <dbReference type="ChEBI" id="CHEBI:456216"/>
        <dbReference type="EC" id="5.6.2.3"/>
    </reaction>
</comment>
<keyword evidence="6 11" id="KW-0269">Exonuclease</keyword>
<keyword evidence="8 11" id="KW-0238">DNA-binding</keyword>
<keyword evidence="14" id="KW-1185">Reference proteome</keyword>
<evidence type="ECO:0000256" key="7">
    <source>
        <dbReference type="ARBA" id="ARBA00022840"/>
    </source>
</evidence>
<dbReference type="InterPro" id="IPR006344">
    <property type="entry name" value="RecD"/>
</dbReference>
<dbReference type="CDD" id="cd18809">
    <property type="entry name" value="SF1_C_RecD"/>
    <property type="match status" value="1"/>
</dbReference>